<proteinExistence type="predicted"/>
<sequence>MYIGGSSTHIHIGFYFVNGGTCTEQWIRYSENAIVSLSFVSYKKNGVGAHSSEYVKTYGYSAMKEDLRNLIPSHLGYNFPLVTDQNSNVLKHSTTLQNYVTNLNKEIKNYNKVQEVNLNSKPVQIHVPNHGKPDKRTANAFQLLEVEDINIEEKPKKTNKGGNSSVDTSLKQIKKSRNTSTAKIEPHLEKKKTTNCIGLMCRRMISSVRRCFGCGEGRKQK</sequence>
<protein>
    <submittedName>
        <fullName evidence="2">Uncharacterized protein</fullName>
    </submittedName>
</protein>
<name>A0AAW2ZIA1_9EUKA</name>
<dbReference type="Proteomes" id="UP001431209">
    <property type="component" value="Unassembled WGS sequence"/>
</dbReference>
<accession>A0AAW2ZIA1</accession>
<gene>
    <name evidence="2" type="ORF">AKO1_010471</name>
</gene>
<reference evidence="2 3" key="1">
    <citation type="submission" date="2024-03" db="EMBL/GenBank/DDBJ databases">
        <title>The Acrasis kona genome and developmental transcriptomes reveal deep origins of eukaryotic multicellular pathways.</title>
        <authorList>
            <person name="Sheikh S."/>
            <person name="Fu C.-J."/>
            <person name="Brown M.W."/>
            <person name="Baldauf S.L."/>
        </authorList>
    </citation>
    <scope>NUCLEOTIDE SEQUENCE [LARGE SCALE GENOMIC DNA]</scope>
    <source>
        <strain evidence="2 3">ATCC MYA-3509</strain>
    </source>
</reference>
<organism evidence="2 3">
    <name type="scientific">Acrasis kona</name>
    <dbReference type="NCBI Taxonomy" id="1008807"/>
    <lineage>
        <taxon>Eukaryota</taxon>
        <taxon>Discoba</taxon>
        <taxon>Heterolobosea</taxon>
        <taxon>Tetramitia</taxon>
        <taxon>Eutetramitia</taxon>
        <taxon>Acrasidae</taxon>
        <taxon>Acrasis</taxon>
    </lineage>
</organism>
<feature type="region of interest" description="Disordered" evidence="1">
    <location>
        <begin position="154"/>
        <end position="185"/>
    </location>
</feature>
<comment type="caution">
    <text evidence="2">The sequence shown here is derived from an EMBL/GenBank/DDBJ whole genome shotgun (WGS) entry which is preliminary data.</text>
</comment>
<feature type="compositionally biased region" description="Polar residues" evidence="1">
    <location>
        <begin position="160"/>
        <end position="171"/>
    </location>
</feature>
<evidence type="ECO:0000313" key="2">
    <source>
        <dbReference type="EMBL" id="KAL0489536.1"/>
    </source>
</evidence>
<evidence type="ECO:0000313" key="3">
    <source>
        <dbReference type="Proteomes" id="UP001431209"/>
    </source>
</evidence>
<evidence type="ECO:0000256" key="1">
    <source>
        <dbReference type="SAM" id="MobiDB-lite"/>
    </source>
</evidence>
<dbReference type="EMBL" id="JAOPGA020001566">
    <property type="protein sequence ID" value="KAL0489536.1"/>
    <property type="molecule type" value="Genomic_DNA"/>
</dbReference>
<dbReference type="AlphaFoldDB" id="A0AAW2ZIA1"/>
<keyword evidence="3" id="KW-1185">Reference proteome</keyword>